<dbReference type="EMBL" id="SRZC01000017">
    <property type="protein sequence ID" value="TGX81418.1"/>
    <property type="molecule type" value="Genomic_DNA"/>
</dbReference>
<accession>A0AC61QP26</accession>
<evidence type="ECO:0000313" key="1">
    <source>
        <dbReference type="EMBL" id="TGX81418.1"/>
    </source>
</evidence>
<proteinExistence type="predicted"/>
<comment type="caution">
    <text evidence="1">The sequence shown here is derived from an EMBL/GenBank/DDBJ whole genome shotgun (WGS) entry which is preliminary data.</text>
</comment>
<name>A0AC61QP26_9BACT</name>
<sequence length="19" mass="1969">MSSSVQDSFSVPTRSAVLA</sequence>
<gene>
    <name evidence="1" type="primary">cas5</name>
    <name evidence="1" type="ORF">E5358_10435</name>
</gene>
<dbReference type="Proteomes" id="UP000308886">
    <property type="component" value="Unassembled WGS sequence"/>
</dbReference>
<protein>
    <submittedName>
        <fullName evidence="1">CRISPR-associated protein Cas5</fullName>
    </submittedName>
</protein>
<reference evidence="1" key="1">
    <citation type="submission" date="2019-04" db="EMBL/GenBank/DDBJ databases">
        <title>Microbes associate with the intestines of laboratory mice.</title>
        <authorList>
            <person name="Navarre W."/>
            <person name="Wong E."/>
            <person name="Huang K."/>
            <person name="Tropini C."/>
            <person name="Ng K."/>
            <person name="Yu B."/>
        </authorList>
    </citation>
    <scope>NUCLEOTIDE SEQUENCE</scope>
    <source>
        <strain evidence="1">NM73_A23</strain>
    </source>
</reference>
<keyword evidence="2" id="KW-1185">Reference proteome</keyword>
<organism evidence="1 2">
    <name type="scientific">Palleniella muris</name>
    <dbReference type="NCBI Taxonomy" id="3038145"/>
    <lineage>
        <taxon>Bacteria</taxon>
        <taxon>Pseudomonadati</taxon>
        <taxon>Bacteroidota</taxon>
        <taxon>Bacteroidia</taxon>
        <taxon>Bacteroidales</taxon>
        <taxon>Prevotellaceae</taxon>
        <taxon>Palleniella</taxon>
    </lineage>
</organism>
<evidence type="ECO:0000313" key="2">
    <source>
        <dbReference type="Proteomes" id="UP000308886"/>
    </source>
</evidence>